<evidence type="ECO:0000256" key="10">
    <source>
        <dbReference type="ARBA" id="ARBA00022932"/>
    </source>
</evidence>
<comment type="subcellular location">
    <subcellularLocation>
        <location evidence="1 13">Cytoplasm</location>
    </subcellularLocation>
</comment>
<dbReference type="Pfam" id="PF07733">
    <property type="entry name" value="DNA_pol3_alpha"/>
    <property type="match status" value="2"/>
</dbReference>
<keyword evidence="10 13" id="KW-0239">DNA-directed DNA polymerase</keyword>
<evidence type="ECO:0000313" key="16">
    <source>
        <dbReference type="EMBL" id="AZA14228.1"/>
    </source>
</evidence>
<evidence type="ECO:0000256" key="14">
    <source>
        <dbReference type="SAM" id="MobiDB-lite"/>
    </source>
</evidence>
<dbReference type="InterPro" id="IPR004805">
    <property type="entry name" value="DnaE2/DnaE/PolC"/>
</dbReference>
<evidence type="ECO:0000256" key="11">
    <source>
        <dbReference type="ARBA" id="ARBA00023204"/>
    </source>
</evidence>
<protein>
    <recommendedName>
        <fullName evidence="4 13">Error-prone DNA polymerase</fullName>
        <ecNumber evidence="3 13">2.7.7.7</ecNumber>
    </recommendedName>
</protein>
<organism evidence="16 17">
    <name type="scientific">Corynebacterium choanae</name>
    <dbReference type="NCBI Taxonomy" id="1862358"/>
    <lineage>
        <taxon>Bacteria</taxon>
        <taxon>Bacillati</taxon>
        <taxon>Actinomycetota</taxon>
        <taxon>Actinomycetes</taxon>
        <taxon>Mycobacteriales</taxon>
        <taxon>Corynebacteriaceae</taxon>
        <taxon>Corynebacterium</taxon>
    </lineage>
</organism>
<dbReference type="OrthoDB" id="9803237at2"/>
<comment type="catalytic activity">
    <reaction evidence="12 13">
        <text>DNA(n) + a 2'-deoxyribonucleoside 5'-triphosphate = DNA(n+1) + diphosphate</text>
        <dbReference type="Rhea" id="RHEA:22508"/>
        <dbReference type="Rhea" id="RHEA-COMP:17339"/>
        <dbReference type="Rhea" id="RHEA-COMP:17340"/>
        <dbReference type="ChEBI" id="CHEBI:33019"/>
        <dbReference type="ChEBI" id="CHEBI:61560"/>
        <dbReference type="ChEBI" id="CHEBI:173112"/>
        <dbReference type="EC" id="2.7.7.7"/>
    </reaction>
</comment>
<comment type="similarity">
    <text evidence="2 13">Belongs to the DNA polymerase type-C family. DnaE2 subfamily.</text>
</comment>
<dbReference type="InterPro" id="IPR029460">
    <property type="entry name" value="DNAPol_HHH"/>
</dbReference>
<evidence type="ECO:0000256" key="13">
    <source>
        <dbReference type="HAMAP-Rule" id="MF_01902"/>
    </source>
</evidence>
<gene>
    <name evidence="13 16" type="primary">dnaE2</name>
    <name evidence="16" type="ORF">CCHOA_09225</name>
</gene>
<evidence type="ECO:0000256" key="12">
    <source>
        <dbReference type="ARBA" id="ARBA00049244"/>
    </source>
</evidence>
<dbReference type="CDD" id="cd04485">
    <property type="entry name" value="DnaE_OBF"/>
    <property type="match status" value="1"/>
</dbReference>
<dbReference type="PANTHER" id="PTHR32294">
    <property type="entry name" value="DNA POLYMERASE III SUBUNIT ALPHA"/>
    <property type="match status" value="1"/>
</dbReference>
<dbReference type="GO" id="GO:0003887">
    <property type="term" value="F:DNA-directed DNA polymerase activity"/>
    <property type="evidence" value="ECO:0007669"/>
    <property type="project" value="UniProtKB-UniRule"/>
</dbReference>
<reference evidence="16 17" key="1">
    <citation type="submission" date="2018-11" db="EMBL/GenBank/DDBJ databases">
        <authorList>
            <person name="Kleinhagauer T."/>
            <person name="Glaeser S.P."/>
            <person name="Spergser J."/>
            <person name="Ruckert C."/>
            <person name="Kaempfer P."/>
            <person name="Busse H.-J."/>
        </authorList>
    </citation>
    <scope>NUCLEOTIDE SEQUENCE [LARGE SCALE GENOMIC DNA]</scope>
    <source>
        <strain evidence="16 17">200CH</strain>
    </source>
</reference>
<keyword evidence="9 13" id="KW-0227">DNA damage</keyword>
<dbReference type="GO" id="GO:0005737">
    <property type="term" value="C:cytoplasm"/>
    <property type="evidence" value="ECO:0007669"/>
    <property type="project" value="UniProtKB-SubCell"/>
</dbReference>
<dbReference type="AlphaFoldDB" id="A0A3G6JB53"/>
<dbReference type="EC" id="2.7.7.7" evidence="3 13"/>
<dbReference type="Gene3D" id="3.20.20.140">
    <property type="entry name" value="Metal-dependent hydrolases"/>
    <property type="match status" value="1"/>
</dbReference>
<comment type="function">
    <text evidence="13">DNA polymerase involved in damage-induced mutagenesis and translesion synthesis (TLS). It is not the major replicative DNA polymerase.</text>
</comment>
<dbReference type="Pfam" id="PF17657">
    <property type="entry name" value="DNA_pol3_finger"/>
    <property type="match status" value="1"/>
</dbReference>
<dbReference type="NCBIfam" id="NF004225">
    <property type="entry name" value="PRK05672.1"/>
    <property type="match status" value="1"/>
</dbReference>
<dbReference type="InterPro" id="IPR016195">
    <property type="entry name" value="Pol/histidinol_Pase-like"/>
</dbReference>
<dbReference type="HAMAP" id="MF_01902">
    <property type="entry name" value="DNApol_error_prone"/>
    <property type="match status" value="1"/>
</dbReference>
<evidence type="ECO:0000256" key="7">
    <source>
        <dbReference type="ARBA" id="ARBA00022695"/>
    </source>
</evidence>
<dbReference type="CDD" id="cd07431">
    <property type="entry name" value="PHP_PolIIIA"/>
    <property type="match status" value="1"/>
</dbReference>
<dbReference type="InterPro" id="IPR012340">
    <property type="entry name" value="NA-bd_OB-fold"/>
</dbReference>
<name>A0A3G6JB53_9CORY</name>
<keyword evidence="5 13" id="KW-0963">Cytoplasm</keyword>
<feature type="compositionally biased region" description="Polar residues" evidence="14">
    <location>
        <begin position="51"/>
        <end position="61"/>
    </location>
</feature>
<dbReference type="RefSeq" id="WP_123929320.1">
    <property type="nucleotide sequence ID" value="NZ_CP033896.1"/>
</dbReference>
<dbReference type="GO" id="GO:0006260">
    <property type="term" value="P:DNA replication"/>
    <property type="evidence" value="ECO:0007669"/>
    <property type="project" value="UniProtKB-KW"/>
</dbReference>
<dbReference type="Pfam" id="PF14579">
    <property type="entry name" value="HHH_6"/>
    <property type="match status" value="1"/>
</dbReference>
<dbReference type="KEGG" id="ccho:CCHOA_09225"/>
<evidence type="ECO:0000256" key="9">
    <source>
        <dbReference type="ARBA" id="ARBA00022763"/>
    </source>
</evidence>
<dbReference type="InterPro" id="IPR004365">
    <property type="entry name" value="NA-bd_OB_tRNA"/>
</dbReference>
<evidence type="ECO:0000256" key="4">
    <source>
        <dbReference type="ARBA" id="ARBA00017273"/>
    </source>
</evidence>
<dbReference type="EMBL" id="CP033896">
    <property type="protein sequence ID" value="AZA14228.1"/>
    <property type="molecule type" value="Genomic_DNA"/>
</dbReference>
<keyword evidence="11 13" id="KW-0234">DNA repair</keyword>
<dbReference type="InterPro" id="IPR003141">
    <property type="entry name" value="Pol/His_phosphatase_N"/>
</dbReference>
<dbReference type="SUPFAM" id="SSF89550">
    <property type="entry name" value="PHP domain-like"/>
    <property type="match status" value="1"/>
</dbReference>
<keyword evidence="6 13" id="KW-0808">Transferase</keyword>
<dbReference type="Gene3D" id="1.10.150.870">
    <property type="match status" value="1"/>
</dbReference>
<accession>A0A3G6JB53</accession>
<evidence type="ECO:0000256" key="1">
    <source>
        <dbReference type="ARBA" id="ARBA00004496"/>
    </source>
</evidence>
<dbReference type="PANTHER" id="PTHR32294:SF4">
    <property type="entry name" value="ERROR-PRONE DNA POLYMERASE"/>
    <property type="match status" value="1"/>
</dbReference>
<dbReference type="GO" id="GO:0006281">
    <property type="term" value="P:DNA repair"/>
    <property type="evidence" value="ECO:0007669"/>
    <property type="project" value="UniProtKB-UniRule"/>
</dbReference>
<keyword evidence="7 13" id="KW-0548">Nucleotidyltransferase</keyword>
<dbReference type="InterPro" id="IPR040982">
    <property type="entry name" value="DNA_pol3_finger"/>
</dbReference>
<dbReference type="InterPro" id="IPR004013">
    <property type="entry name" value="PHP_dom"/>
</dbReference>
<dbReference type="Pfam" id="PF01336">
    <property type="entry name" value="tRNA_anti-codon"/>
    <property type="match status" value="1"/>
</dbReference>
<evidence type="ECO:0000256" key="8">
    <source>
        <dbReference type="ARBA" id="ARBA00022705"/>
    </source>
</evidence>
<evidence type="ECO:0000256" key="6">
    <source>
        <dbReference type="ARBA" id="ARBA00022679"/>
    </source>
</evidence>
<dbReference type="SMART" id="SM00481">
    <property type="entry name" value="POLIIIAc"/>
    <property type="match status" value="1"/>
</dbReference>
<feature type="region of interest" description="Disordered" evidence="14">
    <location>
        <begin position="28"/>
        <end position="61"/>
    </location>
</feature>
<dbReference type="InterPro" id="IPR011708">
    <property type="entry name" value="DNA_pol3_alpha_NTPase_dom"/>
</dbReference>
<dbReference type="Proteomes" id="UP000269019">
    <property type="component" value="Chromosome"/>
</dbReference>
<keyword evidence="8 13" id="KW-0235">DNA replication</keyword>
<proteinExistence type="inferred from homology"/>
<evidence type="ECO:0000256" key="5">
    <source>
        <dbReference type="ARBA" id="ARBA00022490"/>
    </source>
</evidence>
<dbReference type="InterPro" id="IPR023073">
    <property type="entry name" value="DnaE2"/>
</dbReference>
<keyword evidence="17" id="KW-1185">Reference proteome</keyword>
<evidence type="ECO:0000313" key="17">
    <source>
        <dbReference type="Proteomes" id="UP000269019"/>
    </source>
</evidence>
<dbReference type="Pfam" id="PF02811">
    <property type="entry name" value="PHP"/>
    <property type="match status" value="1"/>
</dbReference>
<evidence type="ECO:0000259" key="15">
    <source>
        <dbReference type="SMART" id="SM00481"/>
    </source>
</evidence>
<evidence type="ECO:0000256" key="2">
    <source>
        <dbReference type="ARBA" id="ARBA00007391"/>
    </source>
</evidence>
<evidence type="ECO:0000256" key="3">
    <source>
        <dbReference type="ARBA" id="ARBA00012417"/>
    </source>
</evidence>
<dbReference type="GO" id="GO:0003676">
    <property type="term" value="F:nucleic acid binding"/>
    <property type="evidence" value="ECO:0007669"/>
    <property type="project" value="InterPro"/>
</dbReference>
<feature type="domain" description="Polymerase/histidinol phosphatase N-terminal" evidence="15">
    <location>
        <begin position="67"/>
        <end position="134"/>
    </location>
</feature>
<dbReference type="Gene3D" id="2.40.50.140">
    <property type="entry name" value="Nucleic acid-binding proteins"/>
    <property type="match status" value="1"/>
</dbReference>
<dbReference type="GO" id="GO:0008408">
    <property type="term" value="F:3'-5' exonuclease activity"/>
    <property type="evidence" value="ECO:0007669"/>
    <property type="project" value="InterPro"/>
</dbReference>
<sequence>MRWQPTPVGINGESLSWKELDQAYKGKLSPRYLGTPSGEQSSLENGDDSNEQASGASSKTGSTVPFAEVWASSCFHFLYGASTPEAMVRTAKAQGLTAIGLLDRDGFYGAAQVAQAAAEVGIDTVFGAELSHPLGILPVVCRGPVGYQRLSQVIARARMAAGEKDRTCYPPLEELAAALGDDVYVLLDASWIDAADTLVAAFGAASVVCCHVYTMSPTDDDNFRLLSACAQRFGLAMIVSARPNAATRDELHIAAAKHALREREDLTTHRGDLPAMGGQWIRGGATLLRAMPETAALLQHTVQFAASISFPLELIAPQLPNVAVPPGHTDASWLRHLVDERAPQRYATRPAALYTRAQTHIAHELAIISQLGFDGYFLIVCDIVDFCRRNNIYCQGRGSAANSVVCFALGITVVEPVAAGLLFERFLSPERDGPPDIDLDIESTRREEVIQYVYDTYGRDNAAQVANVITYRRKGAIRDAGRALGYPQGACDTWAKGTHEPPADVLALAAGLQEQPRHLGIHSGGMVICDRPVAQVVPTEWARKAGRSVVQWDKDDCAYAGLVKFDLLGLGMLEALHHMVDQVATHRGITIDLWTIDPDDPRVYDMLCNADAVGVFQVESRAQMATLPRLKPRCFFDLVVEVALIRPGPIQGGSVHPYIRRRNGEEPVVYDHPVLAGALRKTLGIPLFQEQLMQIARDAAGFTGAEADSLRRAMGNKRSVRKMERLKQRFFTGLAETNNITGDIAETLWVKMVAFAAYGFPESHSQSFAALVYYSAWFKYFYPAEFCVGLLRAQPMGFYSPQSLISDARRHGVTILPVSIQHSNAQAEAPNGAIRLGLDSVNGLGSAAADRIVAAREADGEFCSIADVARRAQLTVAQASALAKAGCFADFGLSRRQALWEAGVAATEQPGMLAGLSSVTPPPLPGMSAFELAATQIAATGITVEDQPLALLRDALQAEGIIPAAQLSTVAHGTRVTIAGMVTHRQAPKTAGGVTFFGMEDETGLMNIVVSQGLWRRQEKLARTAKALTVRGIVENASGAVSIVADKLSPLPLAEYLTRGSRDFR</sequence>